<dbReference type="EMBL" id="KP795584">
    <property type="protein sequence ID" value="AKN38422.1"/>
    <property type="molecule type" value="Genomic_DNA"/>
</dbReference>
<reference evidence="1" key="1">
    <citation type="journal article" date="2015" name="MBio">
        <title>Eco-Evolutionary Dynamics of Episomes among Ecologically Cohesive Bacterial Populations.</title>
        <authorList>
            <person name="Xue H."/>
            <person name="Cordero O.X."/>
            <person name="Camas F.M."/>
            <person name="Trimble W."/>
            <person name="Meyer F."/>
            <person name="Guglielmini J."/>
            <person name="Rocha E.P."/>
            <person name="Polz M.F."/>
        </authorList>
    </citation>
    <scope>NUCLEOTIDE SEQUENCE</scope>
    <source>
        <strain evidence="1">FF_308</strain>
    </source>
</reference>
<dbReference type="AlphaFoldDB" id="A0A0H3ZV43"/>
<evidence type="ECO:0000313" key="1">
    <source>
        <dbReference type="EMBL" id="AKN38422.1"/>
    </source>
</evidence>
<organism evidence="1">
    <name type="scientific">Vibrio splendidus</name>
    <dbReference type="NCBI Taxonomy" id="29497"/>
    <lineage>
        <taxon>Bacteria</taxon>
        <taxon>Pseudomonadati</taxon>
        <taxon>Pseudomonadota</taxon>
        <taxon>Gammaproteobacteria</taxon>
        <taxon>Vibrionales</taxon>
        <taxon>Vibrionaceae</taxon>
        <taxon>Vibrio</taxon>
    </lineage>
</organism>
<protein>
    <submittedName>
        <fullName evidence="1">Uncharacterized protein</fullName>
    </submittedName>
</protein>
<accession>A0A0H3ZV43</accession>
<sequence>MKKARMSQVQKEVLRCLAKAFIKGGHQPGRQSSAWERYSPEQLLSFM</sequence>
<name>A0A0H3ZV43_VIBSP</name>
<proteinExistence type="predicted"/>